<reference evidence="2" key="2">
    <citation type="submission" date="2023-04" db="EMBL/GenBank/DDBJ databases">
        <title>Genomic of Limosilactobacillus fermentum MSJK0025.</title>
        <authorList>
            <person name="Yang S."/>
        </authorList>
    </citation>
    <scope>NUCLEOTIDE SEQUENCE</scope>
    <source>
        <strain evidence="2">MSJK0025</strain>
    </source>
</reference>
<sequence length="48" mass="5478">MMQYRLQLDTKNQLFVAIDAHDQNHFGTGRTVEEAIKNLKDSTDNKAA</sequence>
<evidence type="ECO:0000313" key="2">
    <source>
        <dbReference type="EMBL" id="WFR89568.1"/>
    </source>
</evidence>
<organism evidence="1 3">
    <name type="scientific">Limosilactobacillus fermentum</name>
    <name type="common">Lactobacillus fermentum</name>
    <dbReference type="NCBI Taxonomy" id="1613"/>
    <lineage>
        <taxon>Bacteria</taxon>
        <taxon>Bacillati</taxon>
        <taxon>Bacillota</taxon>
        <taxon>Bacilli</taxon>
        <taxon>Lactobacillales</taxon>
        <taxon>Lactobacillaceae</taxon>
        <taxon>Limosilactobacillus</taxon>
    </lineage>
</organism>
<evidence type="ECO:0000313" key="3">
    <source>
        <dbReference type="Proteomes" id="UP000466799"/>
    </source>
</evidence>
<dbReference type="AlphaFoldDB" id="A0A2M8MTW5"/>
<name>A0A2M8MTW5_LIMFE</name>
<proteinExistence type="predicted"/>
<reference evidence="1 3" key="1">
    <citation type="submission" date="2019-10" db="EMBL/GenBank/DDBJ databases">
        <title>Genome Sequencing and assembly of Lactobacillus fermentum I2, a lactic acid bacteria.</title>
        <authorList>
            <person name="Lopes L.S."/>
            <person name="Persinoti G.F."/>
            <person name="Riano-Pachon D.M."/>
            <person name="Labate C.A."/>
        </authorList>
    </citation>
    <scope>NUCLEOTIDE SEQUENCE [LARGE SCALE GENOMIC DNA]</scope>
    <source>
        <strain evidence="1 3">I2</strain>
    </source>
</reference>
<evidence type="ECO:0000313" key="1">
    <source>
        <dbReference type="EMBL" id="MPQ35012.1"/>
    </source>
</evidence>
<accession>A0A2M8MTW5</accession>
<dbReference type="Proteomes" id="UP001218104">
    <property type="component" value="Chromosome"/>
</dbReference>
<dbReference type="EMBL" id="CP121468">
    <property type="protein sequence ID" value="WFR89568.1"/>
    <property type="molecule type" value="Genomic_DNA"/>
</dbReference>
<evidence type="ECO:0008006" key="4">
    <source>
        <dbReference type="Google" id="ProtNLM"/>
    </source>
</evidence>
<dbReference type="EMBL" id="WHJL01000019">
    <property type="protein sequence ID" value="MPQ35012.1"/>
    <property type="molecule type" value="Genomic_DNA"/>
</dbReference>
<dbReference type="GeneID" id="59101713"/>
<gene>
    <name evidence="1" type="ORF">GC247_03630</name>
    <name evidence="2" type="ORF">P8634_02170</name>
</gene>
<dbReference type="RefSeq" id="WP_003564909.1">
    <property type="nucleotide sequence ID" value="NZ_CP035055.1"/>
</dbReference>
<protein>
    <recommendedName>
        <fullName evidence="4">Type II toxin-antitoxin system HicB family antitoxin</fullName>
    </recommendedName>
</protein>
<dbReference type="Proteomes" id="UP000466799">
    <property type="component" value="Unassembled WGS sequence"/>
</dbReference>